<feature type="region of interest" description="Disordered" evidence="1">
    <location>
        <begin position="58"/>
        <end position="83"/>
    </location>
</feature>
<dbReference type="PROSITE" id="PS51257">
    <property type="entry name" value="PROKAR_LIPOPROTEIN"/>
    <property type="match status" value="1"/>
</dbReference>
<evidence type="ECO:0008006" key="5">
    <source>
        <dbReference type="Google" id="ProtNLM"/>
    </source>
</evidence>
<comment type="caution">
    <text evidence="3">The sequence shown here is derived from an EMBL/GenBank/DDBJ whole genome shotgun (WGS) entry which is preliminary data.</text>
</comment>
<evidence type="ECO:0000256" key="2">
    <source>
        <dbReference type="SAM" id="SignalP"/>
    </source>
</evidence>
<organism evidence="3 4">
    <name type="scientific">Streptomyces durbertensis</name>
    <dbReference type="NCBI Taxonomy" id="2448886"/>
    <lineage>
        <taxon>Bacteria</taxon>
        <taxon>Bacillati</taxon>
        <taxon>Actinomycetota</taxon>
        <taxon>Actinomycetes</taxon>
        <taxon>Kitasatosporales</taxon>
        <taxon>Streptomycetaceae</taxon>
        <taxon>Streptomyces</taxon>
    </lineage>
</organism>
<feature type="chain" id="PRO_5045045928" description="Lipoprotein" evidence="2">
    <location>
        <begin position="18"/>
        <end position="161"/>
    </location>
</feature>
<feature type="signal peptide" evidence="2">
    <location>
        <begin position="1"/>
        <end position="17"/>
    </location>
</feature>
<dbReference type="RefSeq" id="WP_182855752.1">
    <property type="nucleotide sequence ID" value="NZ_WMLF01000150.1"/>
</dbReference>
<dbReference type="EMBL" id="WMLF01000150">
    <property type="protein sequence ID" value="MBB1244389.1"/>
    <property type="molecule type" value="Genomic_DNA"/>
</dbReference>
<accession>A0ABR6EGC9</accession>
<reference evidence="4" key="1">
    <citation type="journal article" date="2020" name="Syst. Appl. Microbiol.">
        <title>Streptomyces alkaliterrae sp. nov., isolated from an alkaline soil, and emended descriptions of Streptomyces alkaliphilus, Streptomyces calidiresistens and Streptomyces durbertensis.</title>
        <authorList>
            <person name="Swiecimska M."/>
            <person name="Golinska P."/>
            <person name="Nouioui I."/>
            <person name="Wypij M."/>
            <person name="Rai M."/>
            <person name="Sangal V."/>
            <person name="Goodfellow M."/>
        </authorList>
    </citation>
    <scope>NUCLEOTIDE SEQUENCE [LARGE SCALE GENOMIC DNA]</scope>
    <source>
        <strain evidence="4">DSM 104538</strain>
    </source>
</reference>
<keyword evidence="2" id="KW-0732">Signal</keyword>
<feature type="compositionally biased region" description="Basic and acidic residues" evidence="1">
    <location>
        <begin position="58"/>
        <end position="82"/>
    </location>
</feature>
<feature type="region of interest" description="Disordered" evidence="1">
    <location>
        <begin position="21"/>
        <end position="44"/>
    </location>
</feature>
<sequence>MRRVATALALAAATALAATGCAKDDQTVRTGGPGEEPTKKQTRFEKRAEVIENTWPERLKPLDGRPDEMLPLENAERPDPDSRTLTVIVGHGNCDKDWGAHLHETEDLVIVAGWKKEDKNVEFCTEQLVTDKVKLKLDEKFGDRTIVDAATGRQLPHEKAE</sequence>
<proteinExistence type="predicted"/>
<gene>
    <name evidence="3" type="ORF">GL263_12580</name>
</gene>
<dbReference type="Proteomes" id="UP000766698">
    <property type="component" value="Unassembled WGS sequence"/>
</dbReference>
<evidence type="ECO:0000313" key="4">
    <source>
        <dbReference type="Proteomes" id="UP000766698"/>
    </source>
</evidence>
<keyword evidence="4" id="KW-1185">Reference proteome</keyword>
<name>A0ABR6EGC9_9ACTN</name>
<evidence type="ECO:0000313" key="3">
    <source>
        <dbReference type="EMBL" id="MBB1244389.1"/>
    </source>
</evidence>
<evidence type="ECO:0000256" key="1">
    <source>
        <dbReference type="SAM" id="MobiDB-lite"/>
    </source>
</evidence>
<protein>
    <recommendedName>
        <fullName evidence="5">Lipoprotein</fullName>
    </recommendedName>
</protein>